<evidence type="ECO:0008006" key="3">
    <source>
        <dbReference type="Google" id="ProtNLM"/>
    </source>
</evidence>
<dbReference type="Gene3D" id="3.40.50.300">
    <property type="entry name" value="P-loop containing nucleotide triphosphate hydrolases"/>
    <property type="match status" value="1"/>
</dbReference>
<gene>
    <name evidence="1" type="ORF">I8D64_16580</name>
</gene>
<dbReference type="InterPro" id="IPR027417">
    <property type="entry name" value="P-loop_NTPase"/>
</dbReference>
<accession>A0ABS1BEE6</accession>
<evidence type="ECO:0000313" key="1">
    <source>
        <dbReference type="EMBL" id="MBK0333020.1"/>
    </source>
</evidence>
<dbReference type="Proteomes" id="UP000612352">
    <property type="component" value="Unassembled WGS sequence"/>
</dbReference>
<organism evidence="1 2">
    <name type="scientific">Brachybacterium halotolerans</name>
    <dbReference type="NCBI Taxonomy" id="2795215"/>
    <lineage>
        <taxon>Bacteria</taxon>
        <taxon>Bacillati</taxon>
        <taxon>Actinomycetota</taxon>
        <taxon>Actinomycetes</taxon>
        <taxon>Micrococcales</taxon>
        <taxon>Dermabacteraceae</taxon>
        <taxon>Brachybacterium</taxon>
    </lineage>
</organism>
<dbReference type="EMBL" id="JAEDAJ010000018">
    <property type="protein sequence ID" value="MBK0333020.1"/>
    <property type="molecule type" value="Genomic_DNA"/>
</dbReference>
<comment type="caution">
    <text evidence="1">The sequence shown here is derived from an EMBL/GenBank/DDBJ whole genome shotgun (WGS) entry which is preliminary data.</text>
</comment>
<evidence type="ECO:0000313" key="2">
    <source>
        <dbReference type="Proteomes" id="UP000612352"/>
    </source>
</evidence>
<keyword evidence="2" id="KW-1185">Reference proteome</keyword>
<dbReference type="SUPFAM" id="SSF52540">
    <property type="entry name" value="P-loop containing nucleoside triphosphate hydrolases"/>
    <property type="match status" value="1"/>
</dbReference>
<protein>
    <recommendedName>
        <fullName evidence="3">Shikimate kinase</fullName>
    </recommendedName>
</protein>
<dbReference type="RefSeq" id="WP_200503889.1">
    <property type="nucleotide sequence ID" value="NZ_JAEDAJ010000018.1"/>
</dbReference>
<reference evidence="1 2" key="1">
    <citation type="submission" date="2020-12" db="EMBL/GenBank/DDBJ databases">
        <title>Brachybacterium sp. MASK1Z-5, whole genome shotgun sequence.</title>
        <authorList>
            <person name="Tuo L."/>
        </authorList>
    </citation>
    <scope>NUCLEOTIDE SEQUENCE [LARGE SCALE GENOMIC DNA]</scope>
    <source>
        <strain evidence="1 2">MASK1Z-5</strain>
    </source>
</reference>
<sequence>MSRTQLVLIIGPLAGGKSTTARALVDALREQERAAALVELDQIADMTRPTLPDWSDAHAIFAMVTGRWLQAGLDVVVAEGPGSLDELDLVQRSIPDGTPVFMVVVEAPFTTALRRAQDDPTRGLSRDPDFLAKMHAGWADERMRIVSDLRLDTSEMSVDAAVASILDRLRFPRPD</sequence>
<proteinExistence type="predicted"/>
<name>A0ABS1BEE6_9MICO</name>